<organism evidence="1 2">
    <name type="scientific">Virgisporangium ochraceum</name>
    <dbReference type="NCBI Taxonomy" id="65505"/>
    <lineage>
        <taxon>Bacteria</taxon>
        <taxon>Bacillati</taxon>
        <taxon>Actinomycetota</taxon>
        <taxon>Actinomycetes</taxon>
        <taxon>Micromonosporales</taxon>
        <taxon>Micromonosporaceae</taxon>
        <taxon>Virgisporangium</taxon>
    </lineage>
</organism>
<dbReference type="RefSeq" id="WP_203933349.1">
    <property type="nucleotide sequence ID" value="NZ_BOPH01000117.1"/>
</dbReference>
<gene>
    <name evidence="1" type="ORF">Voc01_084420</name>
</gene>
<dbReference type="Proteomes" id="UP000635606">
    <property type="component" value="Unassembled WGS sequence"/>
</dbReference>
<evidence type="ECO:0000313" key="1">
    <source>
        <dbReference type="EMBL" id="GIJ73525.1"/>
    </source>
</evidence>
<name>A0A8J4EFB9_9ACTN</name>
<keyword evidence="2" id="KW-1185">Reference proteome</keyword>
<dbReference type="EMBL" id="BOPH01000117">
    <property type="protein sequence ID" value="GIJ73525.1"/>
    <property type="molecule type" value="Genomic_DNA"/>
</dbReference>
<evidence type="ECO:0000313" key="2">
    <source>
        <dbReference type="Proteomes" id="UP000635606"/>
    </source>
</evidence>
<sequence>MTTTSTISRGPAVTAAVAGPLFLVASFASPPDGPDVATATSAQIRAWAVGQDSALHVGARWIGWAGVAGRRQAVSSAGRV</sequence>
<dbReference type="AlphaFoldDB" id="A0A8J4EFB9"/>
<proteinExistence type="predicted"/>
<protein>
    <submittedName>
        <fullName evidence="1">Uncharacterized protein</fullName>
    </submittedName>
</protein>
<reference evidence="1" key="1">
    <citation type="submission" date="2021-01" db="EMBL/GenBank/DDBJ databases">
        <title>Whole genome shotgun sequence of Virgisporangium ochraceum NBRC 16418.</title>
        <authorList>
            <person name="Komaki H."/>
            <person name="Tamura T."/>
        </authorList>
    </citation>
    <scope>NUCLEOTIDE SEQUENCE</scope>
    <source>
        <strain evidence="1">NBRC 16418</strain>
    </source>
</reference>
<accession>A0A8J4EFB9</accession>
<comment type="caution">
    <text evidence="1">The sequence shown here is derived from an EMBL/GenBank/DDBJ whole genome shotgun (WGS) entry which is preliminary data.</text>
</comment>